<feature type="transmembrane region" description="Helical" evidence="5">
    <location>
        <begin position="72"/>
        <end position="94"/>
    </location>
</feature>
<evidence type="ECO:0000256" key="1">
    <source>
        <dbReference type="ARBA" id="ARBA00004141"/>
    </source>
</evidence>
<keyword evidence="4 5" id="KW-0472">Membrane</keyword>
<feature type="transmembrane region" description="Helical" evidence="5">
    <location>
        <begin position="342"/>
        <end position="363"/>
    </location>
</feature>
<keyword evidence="2 5" id="KW-0812">Transmembrane</keyword>
<feature type="transmembrane region" description="Helical" evidence="5">
    <location>
        <begin position="311"/>
        <end position="330"/>
    </location>
</feature>
<accession>A0AAU7ZTT0</accession>
<feature type="transmembrane region" description="Helical" evidence="5">
    <location>
        <begin position="283"/>
        <end position="305"/>
    </location>
</feature>
<sequence>MMVDRVVRMGTGLFVGVWVARYLGPVQFGSLNFALAFVALFATMTTLGLDGIVIRELLHHPEDTHEILGTSLALRSAGSLIAVCLSIATLRLIQPHDREALILVSIISLTLIFQAFDAIDYLFQSQVRSKFTVWAKNGAFLVFAVIRVSLINIKAPLWTFAAANTGEFALGAAGLVLGYQLSGGRMISWKSSKKRAVQLLQQSWPALFSGMAIMVYMRLDMVMLKLMQGDFAVGLYSAATKVSEVWYFVPMAIASSVSPAIMKAKDDPELLHSRLRKLFSLMTLLACAIGSIVALASHVIIRTLYSNDFSGAAPVLMVHIWASVFVFLGVAQSPWDITKNLLTLSLYRTVAGAVINVLMNLYLIPKYSAMGAAIATVVSYAISGVFANVFSARTRPIFYMQMKSFIPGRFWA</sequence>
<name>A0AAU7ZTT0_9BACT</name>
<gene>
    <name evidence="6" type="ORF">RBB77_05175</name>
</gene>
<dbReference type="PANTHER" id="PTHR43424:SF1">
    <property type="entry name" value="LOCUS PUTATIVE PROTEIN 1-RELATED"/>
    <property type="match status" value="1"/>
</dbReference>
<dbReference type="CDD" id="cd13128">
    <property type="entry name" value="MATE_Wzx_like"/>
    <property type="match status" value="1"/>
</dbReference>
<evidence type="ECO:0000256" key="5">
    <source>
        <dbReference type="SAM" id="Phobius"/>
    </source>
</evidence>
<protein>
    <submittedName>
        <fullName evidence="6">Flippase</fullName>
    </submittedName>
</protein>
<evidence type="ECO:0000256" key="4">
    <source>
        <dbReference type="ARBA" id="ARBA00023136"/>
    </source>
</evidence>
<dbReference type="GO" id="GO:0016020">
    <property type="term" value="C:membrane"/>
    <property type="evidence" value="ECO:0007669"/>
    <property type="project" value="UniProtKB-SubCell"/>
</dbReference>
<comment type="subcellular location">
    <subcellularLocation>
        <location evidence="1">Membrane</location>
        <topology evidence="1">Multi-pass membrane protein</topology>
    </subcellularLocation>
</comment>
<keyword evidence="3 5" id="KW-1133">Transmembrane helix</keyword>
<feature type="transmembrane region" description="Helical" evidence="5">
    <location>
        <begin position="199"/>
        <end position="217"/>
    </location>
</feature>
<reference evidence="6" key="2">
    <citation type="journal article" date="2024" name="Environ. Microbiol.">
        <title>Genome analysis and description of Tunturibacter gen. nov. expands the diversity of Terriglobia in tundra soils.</title>
        <authorList>
            <person name="Messyasz A."/>
            <person name="Mannisto M.K."/>
            <person name="Kerkhof L.J."/>
            <person name="Haggblom M.M."/>
        </authorList>
    </citation>
    <scope>NUCLEOTIDE SEQUENCE</scope>
    <source>
        <strain evidence="6">X5P6</strain>
    </source>
</reference>
<feature type="transmembrane region" description="Helical" evidence="5">
    <location>
        <begin position="157"/>
        <end position="179"/>
    </location>
</feature>
<dbReference type="KEGG" id="tpsc:RBB77_05175"/>
<reference evidence="6" key="1">
    <citation type="submission" date="2023-08" db="EMBL/GenBank/DDBJ databases">
        <authorList>
            <person name="Messyasz A."/>
            <person name="Mannisto M.K."/>
            <person name="Kerkhof L.J."/>
            <person name="Haggblom M."/>
        </authorList>
    </citation>
    <scope>NUCLEOTIDE SEQUENCE</scope>
    <source>
        <strain evidence="6">X5P6</strain>
    </source>
</reference>
<dbReference type="PANTHER" id="PTHR43424">
    <property type="entry name" value="LOCUS PUTATIVE PROTEIN 1-RELATED"/>
    <property type="match status" value="1"/>
</dbReference>
<feature type="transmembrane region" description="Helical" evidence="5">
    <location>
        <begin position="369"/>
        <end position="390"/>
    </location>
</feature>
<organism evidence="6">
    <name type="scientific">Tunturiibacter psychrotolerans</name>
    <dbReference type="NCBI Taxonomy" id="3069686"/>
    <lineage>
        <taxon>Bacteria</taxon>
        <taxon>Pseudomonadati</taxon>
        <taxon>Acidobacteriota</taxon>
        <taxon>Terriglobia</taxon>
        <taxon>Terriglobales</taxon>
        <taxon>Acidobacteriaceae</taxon>
        <taxon>Tunturiibacter</taxon>
    </lineage>
</organism>
<dbReference type="AlphaFoldDB" id="A0AAU7ZTT0"/>
<proteinExistence type="predicted"/>
<dbReference type="Pfam" id="PF01943">
    <property type="entry name" value="Polysacc_synt"/>
    <property type="match status" value="1"/>
</dbReference>
<feature type="transmembrane region" description="Helical" evidence="5">
    <location>
        <begin position="100"/>
        <end position="119"/>
    </location>
</feature>
<feature type="transmembrane region" description="Helical" evidence="5">
    <location>
        <begin position="30"/>
        <end position="52"/>
    </location>
</feature>
<dbReference type="InterPro" id="IPR002797">
    <property type="entry name" value="Polysacc_synth"/>
</dbReference>
<feature type="transmembrane region" description="Helical" evidence="5">
    <location>
        <begin position="131"/>
        <end position="151"/>
    </location>
</feature>
<dbReference type="InterPro" id="IPR052556">
    <property type="entry name" value="PolySynth_Transporter"/>
</dbReference>
<evidence type="ECO:0000313" key="6">
    <source>
        <dbReference type="EMBL" id="XCB34290.1"/>
    </source>
</evidence>
<dbReference type="EMBL" id="CP132942">
    <property type="protein sequence ID" value="XCB34290.1"/>
    <property type="molecule type" value="Genomic_DNA"/>
</dbReference>
<evidence type="ECO:0000256" key="3">
    <source>
        <dbReference type="ARBA" id="ARBA00022989"/>
    </source>
</evidence>
<evidence type="ECO:0000256" key="2">
    <source>
        <dbReference type="ARBA" id="ARBA00022692"/>
    </source>
</evidence>